<dbReference type="GeneID" id="81392576"/>
<evidence type="ECO:0000256" key="1">
    <source>
        <dbReference type="SAM" id="SignalP"/>
    </source>
</evidence>
<dbReference type="Gene3D" id="2.60.20.30">
    <property type="match status" value="1"/>
</dbReference>
<gene>
    <name evidence="2" type="ORF">NUU61_002826</name>
</gene>
<protein>
    <submittedName>
        <fullName evidence="2">Uncharacterized protein</fullName>
    </submittedName>
</protein>
<organism evidence="2 3">
    <name type="scientific">Penicillium alfredii</name>
    <dbReference type="NCBI Taxonomy" id="1506179"/>
    <lineage>
        <taxon>Eukaryota</taxon>
        <taxon>Fungi</taxon>
        <taxon>Dikarya</taxon>
        <taxon>Ascomycota</taxon>
        <taxon>Pezizomycotina</taxon>
        <taxon>Eurotiomycetes</taxon>
        <taxon>Eurotiomycetidae</taxon>
        <taxon>Eurotiales</taxon>
        <taxon>Aspergillaceae</taxon>
        <taxon>Penicillium</taxon>
    </lineage>
</organism>
<dbReference type="EMBL" id="JAPMSZ010000004">
    <property type="protein sequence ID" value="KAJ5105479.1"/>
    <property type="molecule type" value="Genomic_DNA"/>
</dbReference>
<reference evidence="2" key="1">
    <citation type="submission" date="2022-11" db="EMBL/GenBank/DDBJ databases">
        <authorList>
            <person name="Petersen C."/>
        </authorList>
    </citation>
    <scope>NUCLEOTIDE SEQUENCE</scope>
    <source>
        <strain evidence="2">IBT 34128</strain>
    </source>
</reference>
<evidence type="ECO:0000313" key="3">
    <source>
        <dbReference type="Proteomes" id="UP001141434"/>
    </source>
</evidence>
<name>A0A9W9KGA7_9EURO</name>
<dbReference type="RefSeq" id="XP_056514475.1">
    <property type="nucleotide sequence ID" value="XM_056653408.1"/>
</dbReference>
<proteinExistence type="predicted"/>
<dbReference type="InterPro" id="IPR015791">
    <property type="entry name" value="Antimic/Inh_G_crystallin-like"/>
</dbReference>
<keyword evidence="1" id="KW-0732">Signal</keyword>
<dbReference type="AlphaFoldDB" id="A0A9W9KGA7"/>
<accession>A0A9W9KGA7</accession>
<sequence length="95" mass="10182">MRFDFSFLFGLVACTSASSVTVFDNNSCAGSGDFTTVTNLKCQDLPEHQTFKSTLDSGVKISFYTQPGCKGDAFTPPQGCWGDPSQGTYVSFLAV</sequence>
<comment type="caution">
    <text evidence="2">The sequence shown here is derived from an EMBL/GenBank/DDBJ whole genome shotgun (WGS) entry which is preliminary data.</text>
</comment>
<feature type="chain" id="PRO_5040848250" evidence="1">
    <location>
        <begin position="18"/>
        <end position="95"/>
    </location>
</feature>
<reference evidence="2" key="2">
    <citation type="journal article" date="2023" name="IMA Fungus">
        <title>Comparative genomic study of the Penicillium genus elucidates a diverse pangenome and 15 lateral gene transfer events.</title>
        <authorList>
            <person name="Petersen C."/>
            <person name="Sorensen T."/>
            <person name="Nielsen M.R."/>
            <person name="Sondergaard T.E."/>
            <person name="Sorensen J.L."/>
            <person name="Fitzpatrick D.A."/>
            <person name="Frisvad J.C."/>
            <person name="Nielsen K.L."/>
        </authorList>
    </citation>
    <scope>NUCLEOTIDE SEQUENCE</scope>
    <source>
        <strain evidence="2">IBT 34128</strain>
    </source>
</reference>
<keyword evidence="3" id="KW-1185">Reference proteome</keyword>
<evidence type="ECO:0000313" key="2">
    <source>
        <dbReference type="EMBL" id="KAJ5105479.1"/>
    </source>
</evidence>
<feature type="signal peptide" evidence="1">
    <location>
        <begin position="1"/>
        <end position="17"/>
    </location>
</feature>
<dbReference type="Proteomes" id="UP001141434">
    <property type="component" value="Unassembled WGS sequence"/>
</dbReference>